<feature type="region of interest" description="Disordered" evidence="1">
    <location>
        <begin position="288"/>
        <end position="321"/>
    </location>
</feature>
<organism evidence="3 4">
    <name type="scientific">Streptomyces endophyticus</name>
    <dbReference type="NCBI Taxonomy" id="714166"/>
    <lineage>
        <taxon>Bacteria</taxon>
        <taxon>Bacillati</taxon>
        <taxon>Actinomycetota</taxon>
        <taxon>Actinomycetes</taxon>
        <taxon>Kitasatosporales</taxon>
        <taxon>Streptomycetaceae</taxon>
        <taxon>Streptomyces</taxon>
    </lineage>
</organism>
<accession>A0ABU6FJB7</accession>
<keyword evidence="2" id="KW-0472">Membrane</keyword>
<proteinExistence type="predicted"/>
<feature type="transmembrane region" description="Helical" evidence="2">
    <location>
        <begin position="176"/>
        <end position="195"/>
    </location>
</feature>
<evidence type="ECO:0000313" key="4">
    <source>
        <dbReference type="Proteomes" id="UP001354931"/>
    </source>
</evidence>
<dbReference type="EMBL" id="JAOZYC010000207">
    <property type="protein sequence ID" value="MEB8344141.1"/>
    <property type="molecule type" value="Genomic_DNA"/>
</dbReference>
<evidence type="ECO:0000256" key="1">
    <source>
        <dbReference type="SAM" id="MobiDB-lite"/>
    </source>
</evidence>
<dbReference type="RefSeq" id="WP_326023984.1">
    <property type="nucleotide sequence ID" value="NZ_JAOZYC010000207.1"/>
</dbReference>
<name>A0ABU6FJB7_9ACTN</name>
<evidence type="ECO:0008006" key="5">
    <source>
        <dbReference type="Google" id="ProtNLM"/>
    </source>
</evidence>
<dbReference type="PROSITE" id="PS51257">
    <property type="entry name" value="PROKAR_LIPOPROTEIN"/>
    <property type="match status" value="1"/>
</dbReference>
<feature type="transmembrane region" description="Helical" evidence="2">
    <location>
        <begin position="253"/>
        <end position="271"/>
    </location>
</feature>
<feature type="transmembrane region" description="Helical" evidence="2">
    <location>
        <begin position="202"/>
        <end position="223"/>
    </location>
</feature>
<evidence type="ECO:0000256" key="2">
    <source>
        <dbReference type="SAM" id="Phobius"/>
    </source>
</evidence>
<comment type="caution">
    <text evidence="3">The sequence shown here is derived from an EMBL/GenBank/DDBJ whole genome shotgun (WGS) entry which is preliminary data.</text>
</comment>
<dbReference type="Proteomes" id="UP001354931">
    <property type="component" value="Unassembled WGS sequence"/>
</dbReference>
<keyword evidence="2" id="KW-1133">Transmembrane helix</keyword>
<keyword evidence="2" id="KW-0812">Transmembrane</keyword>
<gene>
    <name evidence="3" type="ORF">OKJ99_42365</name>
</gene>
<protein>
    <recommendedName>
        <fullName evidence="5">Integral membrane protein</fullName>
    </recommendedName>
</protein>
<reference evidence="3 4" key="1">
    <citation type="submission" date="2022-10" db="EMBL/GenBank/DDBJ databases">
        <authorList>
            <person name="Xie J."/>
            <person name="Shen N."/>
        </authorList>
    </citation>
    <scope>NUCLEOTIDE SEQUENCE [LARGE SCALE GENOMIC DNA]</scope>
    <source>
        <strain evidence="3 4">YIM65594</strain>
    </source>
</reference>
<sequence length="321" mass="33946">MTRKALAPLSTVLLVLACLLVPLGTLSTWAKYGIGDSDRYVSTMAPLAGDPDVQNAVADAVTTEVMKNLDMGALESVVEDYLHDAVVSFTDTDAFRGAWNTANRAAHDAVQQALDEGTTGPVTLDLAPVTRQVKQQLEADGVPFAERIPVAHTEVTLLSAGDLATLRKGFHTLQLAGLWLPLAAVVCAAAGLALAARRRRALAWTALGVALGAAALLIALPLARALTLSDISDAANKAATASVYDALTSPLRTASWVLVAVGAVVALAVWLGRHPFSRVRNATDLLRREHSDDTRRRSHDAHTTGNRADDRLVPGPPHTRT</sequence>
<keyword evidence="4" id="KW-1185">Reference proteome</keyword>
<evidence type="ECO:0000313" key="3">
    <source>
        <dbReference type="EMBL" id="MEB8344141.1"/>
    </source>
</evidence>